<feature type="region of interest" description="Disordered" evidence="11">
    <location>
        <begin position="846"/>
        <end position="865"/>
    </location>
</feature>
<evidence type="ECO:0000256" key="4">
    <source>
        <dbReference type="ARBA" id="ARBA00022692"/>
    </source>
</evidence>
<evidence type="ECO:0000313" key="14">
    <source>
        <dbReference type="Proteomes" id="UP000447434"/>
    </source>
</evidence>
<comment type="similarity">
    <text evidence="9">Belongs to the plant Proton pump-interactor protein family.</text>
</comment>
<evidence type="ECO:0000256" key="10">
    <source>
        <dbReference type="SAM" id="Coils"/>
    </source>
</evidence>
<feature type="compositionally biased region" description="Low complexity" evidence="11">
    <location>
        <begin position="852"/>
        <end position="862"/>
    </location>
</feature>
<evidence type="ECO:0008006" key="15">
    <source>
        <dbReference type="Google" id="ProtNLM"/>
    </source>
</evidence>
<evidence type="ECO:0000256" key="7">
    <source>
        <dbReference type="ARBA" id="ARBA00023054"/>
    </source>
</evidence>
<feature type="coiled-coil region" evidence="10">
    <location>
        <begin position="722"/>
        <end position="752"/>
    </location>
</feature>
<keyword evidence="14" id="KW-1185">Reference proteome</keyword>
<feature type="coiled-coil region" evidence="10">
    <location>
        <begin position="865"/>
        <end position="899"/>
    </location>
</feature>
<keyword evidence="4 12" id="KW-0812">Transmembrane</keyword>
<feature type="compositionally biased region" description="Basic and acidic residues" evidence="11">
    <location>
        <begin position="1217"/>
        <end position="1226"/>
    </location>
</feature>
<keyword evidence="5" id="KW-0256">Endoplasmic reticulum</keyword>
<dbReference type="PANTHER" id="PTHR32219:SF3">
    <property type="entry name" value="CALPONIN-LIKE DOMAIN PROTEIN"/>
    <property type="match status" value="1"/>
</dbReference>
<feature type="transmembrane region" description="Helical" evidence="12">
    <location>
        <begin position="1259"/>
        <end position="1277"/>
    </location>
</feature>
<dbReference type="EMBL" id="WOCE01000017">
    <property type="protein sequence ID" value="KAE9595374.1"/>
    <property type="molecule type" value="Genomic_DNA"/>
</dbReference>
<dbReference type="PANTHER" id="PTHR32219">
    <property type="entry name" value="RNA-BINDING PROTEIN YLMH-RELATED"/>
    <property type="match status" value="1"/>
</dbReference>
<feature type="compositionally biased region" description="Basic residues" evidence="11">
    <location>
        <begin position="1176"/>
        <end position="1189"/>
    </location>
</feature>
<proteinExistence type="inferred from homology"/>
<dbReference type="InterPro" id="IPR055282">
    <property type="entry name" value="PPI1-4"/>
</dbReference>
<reference evidence="14" key="1">
    <citation type="journal article" date="2020" name="Nat. Commun.">
        <title>Genome sequence of the cluster root forming white lupin.</title>
        <authorList>
            <person name="Hufnagel B."/>
            <person name="Marques A."/>
            <person name="Soriano A."/>
            <person name="Marques L."/>
            <person name="Divol F."/>
            <person name="Doumas P."/>
            <person name="Sallet E."/>
            <person name="Mancinotti D."/>
            <person name="Carrere S."/>
            <person name="Marande W."/>
            <person name="Arribat S."/>
            <person name="Keller J."/>
            <person name="Huneau C."/>
            <person name="Blein T."/>
            <person name="Aime D."/>
            <person name="Laguerre M."/>
            <person name="Taylor J."/>
            <person name="Schubert V."/>
            <person name="Nelson M."/>
            <person name="Geu-Flores F."/>
            <person name="Crespi M."/>
            <person name="Gallardo-Guerrero K."/>
            <person name="Delaux P.-M."/>
            <person name="Salse J."/>
            <person name="Berges H."/>
            <person name="Guyot R."/>
            <person name="Gouzy J."/>
            <person name="Peret B."/>
        </authorList>
    </citation>
    <scope>NUCLEOTIDE SEQUENCE [LARGE SCALE GENOMIC DNA]</scope>
    <source>
        <strain evidence="14">cv. Amiga</strain>
    </source>
</reference>
<evidence type="ECO:0000313" key="13">
    <source>
        <dbReference type="EMBL" id="KAE9595374.1"/>
    </source>
</evidence>
<feature type="compositionally biased region" description="Basic and acidic residues" evidence="11">
    <location>
        <begin position="1166"/>
        <end position="1175"/>
    </location>
</feature>
<evidence type="ECO:0000256" key="9">
    <source>
        <dbReference type="ARBA" id="ARBA00038080"/>
    </source>
</evidence>
<evidence type="ECO:0000256" key="2">
    <source>
        <dbReference type="ARBA" id="ARBA00004389"/>
    </source>
</evidence>
<dbReference type="OrthoDB" id="1703439at2759"/>
<protein>
    <recommendedName>
        <fullName evidence="15">Proton pump-interactor</fullName>
    </recommendedName>
</protein>
<evidence type="ECO:0000256" key="1">
    <source>
        <dbReference type="ARBA" id="ARBA00004162"/>
    </source>
</evidence>
<keyword evidence="7 10" id="KW-0175">Coiled coil</keyword>
<feature type="region of interest" description="Disordered" evidence="11">
    <location>
        <begin position="1093"/>
        <end position="1246"/>
    </location>
</feature>
<feature type="compositionally biased region" description="Polar residues" evidence="11">
    <location>
        <begin position="656"/>
        <end position="669"/>
    </location>
</feature>
<comment type="caution">
    <text evidence="13">The sequence shown here is derived from an EMBL/GenBank/DDBJ whole genome shotgun (WGS) entry which is preliminary data.</text>
</comment>
<keyword evidence="8 12" id="KW-0472">Membrane</keyword>
<evidence type="ECO:0000256" key="12">
    <source>
        <dbReference type="SAM" id="Phobius"/>
    </source>
</evidence>
<dbReference type="Proteomes" id="UP000447434">
    <property type="component" value="Chromosome 17"/>
</dbReference>
<feature type="compositionally biased region" description="Basic and acidic residues" evidence="11">
    <location>
        <begin position="1100"/>
        <end position="1159"/>
    </location>
</feature>
<evidence type="ECO:0000256" key="5">
    <source>
        <dbReference type="ARBA" id="ARBA00022824"/>
    </source>
</evidence>
<sequence length="1285" mass="140955">MTEHAVVNVHGDDRQKIKGSVSDCNGGSHAVVNGAEVGGKIHADVTCDNVGGSKVVSAAAGGGSAAPELVAVIDDNGDCGAGAEGLEVGDGESQVMLLEVTVSEIKNKKNGGTDSSAVSNGTAKEDIPEKEINNGTVSVDGKNVNLGSVTLLDVSVDSDVADVMVVNKNHDKDHWIENSVVGADVQHGVVDRGLNEQNVENEIHGGDANGGTTITVSNGAVDTQNSVEDEIYGDGVTTVTAANSPVVAQNSVDDEIRDDGATTVTVANGPVDVQNGVKDEIHGDGVTTVTVANGPVDDEIRGDADGVCITDANGEVGIHSSSVENEIHGDSNKDTTTDANVEVSVQNNVENEIHDDVNGVDVTSAAEVLGDEKDVVTVFEGVTDENKIHGEVESVAVENGLGVESDVPVVIDGVSATYVEECADNGDRTSSGEKTQIGSVNSGGGEEKDGGTVVEERSKPVSDANVDKSLEYKNIVSIDVSDEKDIITNKSQDGELESVGDIRNGEDSSLSECAEKNVVFVNVDGVSPTTDVKGCEDEFHQNGLEKAQIKSVTEVNVEGSVVGAEVQNGLAEPELSDFTKVKEVPIKRQVGSKPENFEKTIHDPVIGEKLSAINNTDMTIVSNVVSDMNGNESDRKVEPFADISDMKNIAAESKAGPSNNVVKSETEPSLQGDISVEGGNCGEGDSRPTREGSSTADSYDGLNVDSEVVKRPFYYLIRHPRYDDDENIQERINNALKQLEERTEHRNKIRAEINNRKDVCNDCFQDYRAAKSAETTARDSFKSIRQELDSVKSTMNILNNAISVGDIDKKIRNMEHMIQHETLPLNEEKQLIRQIKQLKQNRGELSSIIGKQDQSQQSTDQNDSIEEHIKRSVLLKKELDLLRNNIQKAETTTNAAQKKYDDECDKLSELQSRFNVANRIRQEAYTNLRALKRQLHEKKRYFWEYKDASTKGKELVEEGKKEELQCLCIDQVERMMELWNKSDEFRRDYIRCNTRSTLRRFQTLDGRALGPGEQPPVIPNATFTERVSKNNSQIMQLKLEQETKSTSIESVDIKDELVSKVVIQKTERSRTTKAIKPAKPAPLKKSTVTVFRWGDEPDEHEGSIEEPVRTKEEDELILKAEKSRKEDEAAKLKEKQRLEEIEKSKEAMERKKRNAEKAQQKAILKAKKEAEQKEKKREKKARKKERRKATTTDNAENTEQELSPTSESLTITEEIDLSEKPVEVTKRPQKQPRFPKQTSKSKSVPLPLRNRGKRQIQPWMWWALIAVLIAVALFYMVGNINSLRS</sequence>
<feature type="compositionally biased region" description="Polar residues" evidence="11">
    <location>
        <begin position="1191"/>
        <end position="1211"/>
    </location>
</feature>
<feature type="region of interest" description="Disordered" evidence="11">
    <location>
        <begin position="423"/>
        <end position="462"/>
    </location>
</feature>
<evidence type="ECO:0000256" key="8">
    <source>
        <dbReference type="ARBA" id="ARBA00023136"/>
    </source>
</evidence>
<evidence type="ECO:0000256" key="6">
    <source>
        <dbReference type="ARBA" id="ARBA00022989"/>
    </source>
</evidence>
<organism evidence="13 14">
    <name type="scientific">Lupinus albus</name>
    <name type="common">White lupine</name>
    <name type="synonym">Lupinus termis</name>
    <dbReference type="NCBI Taxonomy" id="3870"/>
    <lineage>
        <taxon>Eukaryota</taxon>
        <taxon>Viridiplantae</taxon>
        <taxon>Streptophyta</taxon>
        <taxon>Embryophyta</taxon>
        <taxon>Tracheophyta</taxon>
        <taxon>Spermatophyta</taxon>
        <taxon>Magnoliopsida</taxon>
        <taxon>eudicotyledons</taxon>
        <taxon>Gunneridae</taxon>
        <taxon>Pentapetalae</taxon>
        <taxon>rosids</taxon>
        <taxon>fabids</taxon>
        <taxon>Fabales</taxon>
        <taxon>Fabaceae</taxon>
        <taxon>Papilionoideae</taxon>
        <taxon>50 kb inversion clade</taxon>
        <taxon>genistoids sensu lato</taxon>
        <taxon>core genistoids</taxon>
        <taxon>Genisteae</taxon>
        <taxon>Lupinus</taxon>
    </lineage>
</organism>
<comment type="subcellular location">
    <subcellularLocation>
        <location evidence="1">Cell membrane</location>
        <topology evidence="1">Single-pass membrane protein</topology>
    </subcellularLocation>
    <subcellularLocation>
        <location evidence="2">Endoplasmic reticulum membrane</location>
        <topology evidence="2">Single-pass membrane protein</topology>
    </subcellularLocation>
</comment>
<accession>A0A6A4P512</accession>
<dbReference type="GO" id="GO:0005886">
    <property type="term" value="C:plasma membrane"/>
    <property type="evidence" value="ECO:0007669"/>
    <property type="project" value="UniProtKB-SubCell"/>
</dbReference>
<keyword evidence="6 12" id="KW-1133">Transmembrane helix</keyword>
<keyword evidence="3" id="KW-1003">Cell membrane</keyword>
<feature type="compositionally biased region" description="Basic and acidic residues" evidence="11">
    <location>
        <begin position="445"/>
        <end position="462"/>
    </location>
</feature>
<gene>
    <name evidence="13" type="ORF">Lalb_Chr17g0338131</name>
</gene>
<dbReference type="GO" id="GO:0005789">
    <property type="term" value="C:endoplasmic reticulum membrane"/>
    <property type="evidence" value="ECO:0007669"/>
    <property type="project" value="UniProtKB-SubCell"/>
</dbReference>
<evidence type="ECO:0000256" key="11">
    <source>
        <dbReference type="SAM" id="MobiDB-lite"/>
    </source>
</evidence>
<feature type="region of interest" description="Disordered" evidence="11">
    <location>
        <begin position="652"/>
        <end position="700"/>
    </location>
</feature>
<evidence type="ECO:0000256" key="3">
    <source>
        <dbReference type="ARBA" id="ARBA00022475"/>
    </source>
</evidence>
<name>A0A6A4P512_LUPAL</name>